<sequence>MAFGAVRTAGTEMIGPVACIWSVGDLALHCRPPPKRTKTMGHSLAAQVARLEQCRHQYGPESAAYVEKILDAFTNAHFREPETLIRFHDALLFLRAFPQSATVVKRTESLLASISQQVLRLRESGAEMDVFEPEAVSGIAGTSIEESFTYEVARWLWQHYPAQLHADWDEEEQRSRLGATLPRFVPLLEDDALVEADTPILSWLSAAAGGEAHDFDWLMRQFESLPLTFAQKSELYDSLGLFVRWDLEDTPATRTFGRFPASEIFCHDAALIRRNEVSLSKEFSAPPLPMKKLAAKEGLRVLDLVRAALTVRGRELYGTTRADANSVYQCDVGRGVTIYLWGLPPDRRLPLRAYHCGLTVKNGLPINYIEGISLFEWMEVGFNTFYAYRDGETAWIYAKALKLLHQLAGVSCFSVYPYQLGKDNEEALQSGAFWFYRKLGFRPGRPDLLALTLEEEKKIIARPGYRVPVRTLSKLAEHHVFYDLDSAAVGRWDTFSTRSIGLAVQQHMAAKFHGDVKQMRAAISADMATTLGATLHDWNPQELAAFENISLVLALVPDISQWSVAEKQLALEAIRAKAAPEESRYLRVLQNHARLRDAFLQLSSEHVKA</sequence>
<accession>Q1IJC5</accession>
<dbReference type="HOGENOM" id="CLU_448190_0_0_0"/>
<keyword evidence="2" id="KW-1185">Reference proteome</keyword>
<dbReference type="EnsemblBacteria" id="ABF43025">
    <property type="protein sequence ID" value="ABF43025"/>
    <property type="gene ID" value="Acid345_4025"/>
</dbReference>
<reference evidence="1 2" key="1">
    <citation type="journal article" date="2009" name="Appl. Environ. Microbiol.">
        <title>Three genomes from the phylum Acidobacteria provide insight into the lifestyles of these microorganisms in soils.</title>
        <authorList>
            <person name="Ward N.L."/>
            <person name="Challacombe J.F."/>
            <person name="Janssen P.H."/>
            <person name="Henrissat B."/>
            <person name="Coutinho P.M."/>
            <person name="Wu M."/>
            <person name="Xie G."/>
            <person name="Haft D.H."/>
            <person name="Sait M."/>
            <person name="Badger J."/>
            <person name="Barabote R.D."/>
            <person name="Bradley B."/>
            <person name="Brettin T.S."/>
            <person name="Brinkac L.M."/>
            <person name="Bruce D."/>
            <person name="Creasy T."/>
            <person name="Daugherty S.C."/>
            <person name="Davidsen T.M."/>
            <person name="DeBoy R.T."/>
            <person name="Detter J.C."/>
            <person name="Dodson R.J."/>
            <person name="Durkin A.S."/>
            <person name="Ganapathy A."/>
            <person name="Gwinn-Giglio M."/>
            <person name="Han C.S."/>
            <person name="Khouri H."/>
            <person name="Kiss H."/>
            <person name="Kothari S.P."/>
            <person name="Madupu R."/>
            <person name="Nelson K.E."/>
            <person name="Nelson W.C."/>
            <person name="Paulsen I."/>
            <person name="Penn K."/>
            <person name="Ren Q."/>
            <person name="Rosovitz M.J."/>
            <person name="Selengut J.D."/>
            <person name="Shrivastava S."/>
            <person name="Sullivan S.A."/>
            <person name="Tapia R."/>
            <person name="Thompson L.S."/>
            <person name="Watkins K.L."/>
            <person name="Yang Q."/>
            <person name="Yu C."/>
            <person name="Zafar N."/>
            <person name="Zhou L."/>
            <person name="Kuske C.R."/>
        </authorList>
    </citation>
    <scope>NUCLEOTIDE SEQUENCE [LARGE SCALE GENOMIC DNA]</scope>
    <source>
        <strain evidence="1 2">Ellin345</strain>
    </source>
</reference>
<gene>
    <name evidence="1" type="ordered locus">Acid345_4025</name>
</gene>
<dbReference type="KEGG" id="aba:Acid345_4025"/>
<protein>
    <submittedName>
        <fullName evidence="1">Uncharacterized protein</fullName>
    </submittedName>
</protein>
<dbReference type="Proteomes" id="UP000002432">
    <property type="component" value="Chromosome"/>
</dbReference>
<dbReference type="STRING" id="204669.Acid345_4025"/>
<organism evidence="1 2">
    <name type="scientific">Koribacter versatilis (strain Ellin345)</name>
    <dbReference type="NCBI Taxonomy" id="204669"/>
    <lineage>
        <taxon>Bacteria</taxon>
        <taxon>Pseudomonadati</taxon>
        <taxon>Acidobacteriota</taxon>
        <taxon>Terriglobia</taxon>
        <taxon>Terriglobales</taxon>
        <taxon>Candidatus Korobacteraceae</taxon>
        <taxon>Candidatus Korobacter</taxon>
    </lineage>
</organism>
<name>Q1IJC5_KORVE</name>
<dbReference type="EMBL" id="CP000360">
    <property type="protein sequence ID" value="ABF43025.1"/>
    <property type="molecule type" value="Genomic_DNA"/>
</dbReference>
<evidence type="ECO:0000313" key="1">
    <source>
        <dbReference type="EMBL" id="ABF43025.1"/>
    </source>
</evidence>
<dbReference type="AlphaFoldDB" id="Q1IJC5"/>
<evidence type="ECO:0000313" key="2">
    <source>
        <dbReference type="Proteomes" id="UP000002432"/>
    </source>
</evidence>
<proteinExistence type="predicted"/>